<dbReference type="GO" id="GO:0046872">
    <property type="term" value="F:metal ion binding"/>
    <property type="evidence" value="ECO:0007669"/>
    <property type="project" value="UniProtKB-KW"/>
</dbReference>
<feature type="domain" description="HMA" evidence="2">
    <location>
        <begin position="14"/>
        <end position="80"/>
    </location>
</feature>
<dbReference type="InterPro" id="IPR006121">
    <property type="entry name" value="HMA_dom"/>
</dbReference>
<sequence length="85" mass="9381">MPMRRAEKEEDAMRTVTLKVEGWRCAACSASVGSLLEAHPGVRGIDVSFDEGRVRALYDPATTSEDRLVELIEKRGFQVVARTSA</sequence>
<dbReference type="STRING" id="272630.MexAM1_META1p2623"/>
<protein>
    <recommendedName>
        <fullName evidence="2">HMA domain-containing protein</fullName>
    </recommendedName>
</protein>
<keyword evidence="1" id="KW-0479">Metal-binding</keyword>
<dbReference type="PANTHER" id="PTHR46594">
    <property type="entry name" value="P-TYPE CATION-TRANSPORTING ATPASE"/>
    <property type="match status" value="1"/>
</dbReference>
<evidence type="ECO:0000256" key="1">
    <source>
        <dbReference type="ARBA" id="ARBA00022723"/>
    </source>
</evidence>
<dbReference type="Gene3D" id="3.30.70.100">
    <property type="match status" value="1"/>
</dbReference>
<dbReference type="PANTHER" id="PTHR46594:SF4">
    <property type="entry name" value="P-TYPE CATION-TRANSPORTING ATPASE"/>
    <property type="match status" value="1"/>
</dbReference>
<dbReference type="HOGENOM" id="CLU_134973_10_0_5"/>
<dbReference type="InterPro" id="IPR036163">
    <property type="entry name" value="HMA_dom_sf"/>
</dbReference>
<evidence type="ECO:0000259" key="2">
    <source>
        <dbReference type="PROSITE" id="PS50846"/>
    </source>
</evidence>
<gene>
    <name evidence="3" type="ordered locus">MexAM1_META1p2623</name>
</gene>
<dbReference type="AlphaFoldDB" id="C5ASF2"/>
<organism evidence="3 4">
    <name type="scientific">Methylorubrum extorquens (strain ATCC 14718 / DSM 1338 / JCM 2805 / NCIMB 9133 / AM1)</name>
    <name type="common">Methylobacterium extorquens</name>
    <dbReference type="NCBI Taxonomy" id="272630"/>
    <lineage>
        <taxon>Bacteria</taxon>
        <taxon>Pseudomonadati</taxon>
        <taxon>Pseudomonadota</taxon>
        <taxon>Alphaproteobacteria</taxon>
        <taxon>Hyphomicrobiales</taxon>
        <taxon>Methylobacteriaceae</taxon>
        <taxon>Methylorubrum</taxon>
    </lineage>
</organism>
<dbReference type="FunFam" id="3.30.70.100:FF:000001">
    <property type="entry name" value="ATPase copper transporting beta"/>
    <property type="match status" value="1"/>
</dbReference>
<proteinExistence type="predicted"/>
<reference evidence="3 4" key="1">
    <citation type="journal article" date="2009" name="PLoS ONE">
        <title>Methylobacterium genome sequences: a reference blueprint to investigate microbial metabolism of C1 compounds from natural and industrial sources.</title>
        <authorList>
            <person name="Vuilleumier S."/>
            <person name="Chistoserdova L."/>
            <person name="Lee M.-C."/>
            <person name="Bringel F."/>
            <person name="Lajus A."/>
            <person name="Zhou Y."/>
            <person name="Gourion B."/>
            <person name="Barbe V."/>
            <person name="Chang J."/>
            <person name="Cruveiller S."/>
            <person name="Dossat C."/>
            <person name="Gillett W."/>
            <person name="Gruffaz C."/>
            <person name="Haugen E."/>
            <person name="Hourcade E."/>
            <person name="Levy R."/>
            <person name="Mangenot S."/>
            <person name="Muller E."/>
            <person name="Nadalig T."/>
            <person name="Pagni M."/>
            <person name="Penny C."/>
            <person name="Peyraud R."/>
            <person name="Robinson D.G."/>
            <person name="Roche D."/>
            <person name="Rouy Z."/>
            <person name="Saenampechek C."/>
            <person name="Salvignol G."/>
            <person name="Vallenet D."/>
            <person name="Wu Z."/>
            <person name="Marx C.J."/>
            <person name="Vorholt J.A."/>
            <person name="Olson M.V."/>
            <person name="Kaul R."/>
            <person name="Weissenbach J."/>
            <person name="Medigue C."/>
            <person name="Lidstrom M.E."/>
        </authorList>
    </citation>
    <scope>NUCLEOTIDE SEQUENCE [LARGE SCALE GENOMIC DNA]</scope>
    <source>
        <strain evidence="4">ATCC 14718 / DSM 1338 / JCM 2805 / NCIMB 9133 / AM1</strain>
    </source>
</reference>
<evidence type="ECO:0000313" key="3">
    <source>
        <dbReference type="EMBL" id="ACS40393.1"/>
    </source>
</evidence>
<dbReference type="Pfam" id="PF00403">
    <property type="entry name" value="HMA"/>
    <property type="match status" value="1"/>
</dbReference>
<dbReference type="eggNOG" id="COG2608">
    <property type="taxonomic scope" value="Bacteria"/>
</dbReference>
<dbReference type="CDD" id="cd00371">
    <property type="entry name" value="HMA"/>
    <property type="match status" value="1"/>
</dbReference>
<dbReference type="PROSITE" id="PS50846">
    <property type="entry name" value="HMA_2"/>
    <property type="match status" value="1"/>
</dbReference>
<dbReference type="EMBL" id="CP001510">
    <property type="protein sequence ID" value="ACS40393.1"/>
    <property type="molecule type" value="Genomic_DNA"/>
</dbReference>
<keyword evidence="4" id="KW-1185">Reference proteome</keyword>
<evidence type="ECO:0000313" key="4">
    <source>
        <dbReference type="Proteomes" id="UP000009081"/>
    </source>
</evidence>
<dbReference type="KEGG" id="mea:Mex_1p2623"/>
<name>C5ASF2_METEA</name>
<accession>C5ASF2</accession>
<dbReference type="SUPFAM" id="SSF55008">
    <property type="entry name" value="HMA, heavy metal-associated domain"/>
    <property type="match status" value="1"/>
</dbReference>
<dbReference type="Proteomes" id="UP000009081">
    <property type="component" value="Chromosome"/>
</dbReference>